<evidence type="ECO:0000313" key="5">
    <source>
        <dbReference type="Proteomes" id="UP001596460"/>
    </source>
</evidence>
<proteinExistence type="predicted"/>
<dbReference type="InterPro" id="IPR000182">
    <property type="entry name" value="GNAT_dom"/>
</dbReference>
<evidence type="ECO:0000313" key="4">
    <source>
        <dbReference type="EMBL" id="MFC7130965.1"/>
    </source>
</evidence>
<keyword evidence="2" id="KW-0012">Acyltransferase</keyword>
<dbReference type="EMBL" id="JBHTAB010000011">
    <property type="protein sequence ID" value="MFC7130965.1"/>
    <property type="molecule type" value="Genomic_DNA"/>
</dbReference>
<reference evidence="4 5" key="1">
    <citation type="journal article" date="2019" name="Int. J. Syst. Evol. Microbiol.">
        <title>The Global Catalogue of Microorganisms (GCM) 10K type strain sequencing project: providing services to taxonomists for standard genome sequencing and annotation.</title>
        <authorList>
            <consortium name="The Broad Institute Genomics Platform"/>
            <consortium name="The Broad Institute Genome Sequencing Center for Infectious Disease"/>
            <person name="Wu L."/>
            <person name="Ma J."/>
        </authorList>
    </citation>
    <scope>NUCLEOTIDE SEQUENCE [LARGE SCALE GENOMIC DNA]</scope>
    <source>
        <strain evidence="4 5">DSM 26526</strain>
    </source>
</reference>
<dbReference type="PANTHER" id="PTHR43420">
    <property type="entry name" value="ACETYLTRANSFERASE"/>
    <property type="match status" value="1"/>
</dbReference>
<dbReference type="Gene3D" id="3.40.630.30">
    <property type="match status" value="1"/>
</dbReference>
<keyword evidence="5" id="KW-1185">Reference proteome</keyword>
<gene>
    <name evidence="4" type="ORF">ACFQI8_16450</name>
</gene>
<organism evidence="4 5">
    <name type="scientific">Haloferax chudinovii</name>
    <dbReference type="NCBI Taxonomy" id="1109010"/>
    <lineage>
        <taxon>Archaea</taxon>
        <taxon>Methanobacteriati</taxon>
        <taxon>Methanobacteriota</taxon>
        <taxon>Stenosarchaea group</taxon>
        <taxon>Halobacteria</taxon>
        <taxon>Halobacteriales</taxon>
        <taxon>Haloferacaceae</taxon>
        <taxon>Haloferax</taxon>
    </lineage>
</organism>
<dbReference type="Proteomes" id="UP001596460">
    <property type="component" value="Unassembled WGS sequence"/>
</dbReference>
<protein>
    <submittedName>
        <fullName evidence="4">GNAT family N-acetyltransferase</fullName>
    </submittedName>
</protein>
<dbReference type="RefSeq" id="WP_390246692.1">
    <property type="nucleotide sequence ID" value="NZ_JBHTAB010000011.1"/>
</dbReference>
<dbReference type="InterPro" id="IPR050680">
    <property type="entry name" value="YpeA/RimI_acetyltransf"/>
</dbReference>
<accession>A0ABD5XI41</accession>
<evidence type="ECO:0000259" key="3">
    <source>
        <dbReference type="PROSITE" id="PS51186"/>
    </source>
</evidence>
<dbReference type="PANTHER" id="PTHR43420:SF44">
    <property type="entry name" value="ACETYLTRANSFERASE YPEA"/>
    <property type="match status" value="1"/>
</dbReference>
<dbReference type="Pfam" id="PF00583">
    <property type="entry name" value="Acetyltransf_1"/>
    <property type="match status" value="1"/>
</dbReference>
<dbReference type="GO" id="GO:0016746">
    <property type="term" value="F:acyltransferase activity"/>
    <property type="evidence" value="ECO:0007669"/>
    <property type="project" value="UniProtKB-KW"/>
</dbReference>
<feature type="domain" description="N-acetyltransferase" evidence="3">
    <location>
        <begin position="46"/>
        <end position="172"/>
    </location>
</feature>
<evidence type="ECO:0000256" key="2">
    <source>
        <dbReference type="ARBA" id="ARBA00023315"/>
    </source>
</evidence>
<keyword evidence="1" id="KW-0808">Transferase</keyword>
<dbReference type="CDD" id="cd04301">
    <property type="entry name" value="NAT_SF"/>
    <property type="match status" value="1"/>
</dbReference>
<comment type="caution">
    <text evidence="4">The sequence shown here is derived from an EMBL/GenBank/DDBJ whole genome shotgun (WGS) entry which is preliminary data.</text>
</comment>
<name>A0ABD5XI41_9EURY</name>
<evidence type="ECO:0000256" key="1">
    <source>
        <dbReference type="ARBA" id="ARBA00022679"/>
    </source>
</evidence>
<dbReference type="InterPro" id="IPR016181">
    <property type="entry name" value="Acyl_CoA_acyltransferase"/>
</dbReference>
<dbReference type="AlphaFoldDB" id="A0ABD5XI41"/>
<sequence>MGIRPLRADEVAALVDDLWLPFAAEMGDVDDCDALAEDVDARAEALDYRTEQVDAEGVQTFVAVADGESSSGSETGPDSAEGSLRGYVTVAASESPPVFARGSVAKVKDLYVAPPARGEGVGTALLERAHEWGRDRGCERAALSVHADNDAARSCYESMGYETRYLKLDRPL</sequence>
<dbReference type="PROSITE" id="PS51186">
    <property type="entry name" value="GNAT"/>
    <property type="match status" value="1"/>
</dbReference>
<dbReference type="SUPFAM" id="SSF55729">
    <property type="entry name" value="Acyl-CoA N-acyltransferases (Nat)"/>
    <property type="match status" value="1"/>
</dbReference>